<reference evidence="1 2" key="1">
    <citation type="journal article" date="2018" name="Int. J. Syst. Evol. Microbiol.">
        <title>Uliginosibacterium sediminicola sp. nov., isolated from freshwater sediment.</title>
        <authorList>
            <person name="Hwang W.M."/>
            <person name="Kim S.M."/>
            <person name="Kang K."/>
            <person name="Ahn T.Y."/>
        </authorList>
    </citation>
    <scope>NUCLEOTIDE SEQUENCE [LARGE SCALE GENOMIC DNA]</scope>
    <source>
        <strain evidence="1 2">M1-21</strain>
    </source>
</reference>
<dbReference type="RefSeq" id="WP_345918620.1">
    <property type="nucleotide sequence ID" value="NZ_JBDIVE010000002.1"/>
</dbReference>
<accession>A0ABU9YW36</accession>
<organism evidence="1 2">
    <name type="scientific">Uliginosibacterium sediminicola</name>
    <dbReference type="NCBI Taxonomy" id="2024550"/>
    <lineage>
        <taxon>Bacteria</taxon>
        <taxon>Pseudomonadati</taxon>
        <taxon>Pseudomonadota</taxon>
        <taxon>Betaproteobacteria</taxon>
        <taxon>Rhodocyclales</taxon>
        <taxon>Zoogloeaceae</taxon>
        <taxon>Uliginosibacterium</taxon>
    </lineage>
</organism>
<dbReference type="Proteomes" id="UP001410394">
    <property type="component" value="Unassembled WGS sequence"/>
</dbReference>
<gene>
    <name evidence="1" type="ORF">ABDB84_05145</name>
</gene>
<keyword evidence="2" id="KW-1185">Reference proteome</keyword>
<comment type="caution">
    <text evidence="1">The sequence shown here is derived from an EMBL/GenBank/DDBJ whole genome shotgun (WGS) entry which is preliminary data.</text>
</comment>
<dbReference type="EMBL" id="JBDIVE010000002">
    <property type="protein sequence ID" value="MEN3067857.1"/>
    <property type="molecule type" value="Genomic_DNA"/>
</dbReference>
<evidence type="ECO:0000313" key="2">
    <source>
        <dbReference type="Proteomes" id="UP001410394"/>
    </source>
</evidence>
<sequence>MKIILYTPEQLDATVTAGSATFTSQGQWVSKMRSTFAGMVGRNPQIYRSFGPFWWPLKRMMVEAGDLDASLPDPDVEEQVSTGSAARNIAAAFMYHDRATDDMTATNTWHTVDTDEGDTIEYLVIDDEMEGRSALSASLS</sequence>
<protein>
    <submittedName>
        <fullName evidence="1">Uncharacterized protein</fullName>
    </submittedName>
</protein>
<evidence type="ECO:0000313" key="1">
    <source>
        <dbReference type="EMBL" id="MEN3067857.1"/>
    </source>
</evidence>
<name>A0ABU9YW36_9RHOO</name>
<proteinExistence type="predicted"/>